<organism evidence="6 7">
    <name type="scientific">Megasphaera elsdenii CAG:570</name>
    <dbReference type="NCBI Taxonomy" id="1263087"/>
    <lineage>
        <taxon>Bacteria</taxon>
        <taxon>Bacillati</taxon>
        <taxon>Bacillota</taxon>
        <taxon>Negativicutes</taxon>
        <taxon>Veillonellales</taxon>
        <taxon>Veillonellaceae</taxon>
        <taxon>Megasphaera</taxon>
    </lineage>
</organism>
<feature type="active site" description="5-glutamyl coenzyme A thioester intermediate" evidence="4">
    <location>
        <position position="323"/>
    </location>
</feature>
<evidence type="ECO:0000256" key="4">
    <source>
        <dbReference type="PIRSR" id="PIRSR000858-1"/>
    </source>
</evidence>
<dbReference type="PIRSF" id="PIRSF000858">
    <property type="entry name" value="SCOT-t"/>
    <property type="match status" value="1"/>
</dbReference>
<dbReference type="InterPro" id="IPR037171">
    <property type="entry name" value="NagB/RpiA_transferase-like"/>
</dbReference>
<dbReference type="EMBL" id="CBKE010000059">
    <property type="protein sequence ID" value="CDF04331.1"/>
    <property type="molecule type" value="Genomic_DNA"/>
</dbReference>
<feature type="domain" description="SAM" evidence="5">
    <location>
        <begin position="104"/>
        <end position="153"/>
    </location>
</feature>
<evidence type="ECO:0000256" key="1">
    <source>
        <dbReference type="ARBA" id="ARBA00007154"/>
    </source>
</evidence>
<gene>
    <name evidence="6" type="ORF">BN715_00692</name>
</gene>
<dbReference type="InterPro" id="IPR004165">
    <property type="entry name" value="CoA_trans_fam_I"/>
</dbReference>
<reference evidence="6" key="1">
    <citation type="submission" date="2012-11" db="EMBL/GenBank/DDBJ databases">
        <title>Dependencies among metagenomic species, viruses, plasmids and units of genetic variation.</title>
        <authorList>
            <person name="Nielsen H.B."/>
            <person name="Almeida M."/>
            <person name="Juncker A.S."/>
            <person name="Rasmussen S."/>
            <person name="Li J."/>
            <person name="Sunagawa S."/>
            <person name="Plichta D."/>
            <person name="Gautier L."/>
            <person name="Le Chatelier E."/>
            <person name="Peletier E."/>
            <person name="Bonde I."/>
            <person name="Nielsen T."/>
            <person name="Manichanh C."/>
            <person name="Arumugam M."/>
            <person name="Batto J."/>
            <person name="Santos M.B.Q.D."/>
            <person name="Blom N."/>
            <person name="Borruel N."/>
            <person name="Burgdorf K.S."/>
            <person name="Boumezbeur F."/>
            <person name="Casellas F."/>
            <person name="Dore J."/>
            <person name="Guarner F."/>
            <person name="Hansen T."/>
            <person name="Hildebrand F."/>
            <person name="Kaas R.S."/>
            <person name="Kennedy S."/>
            <person name="Kristiansen K."/>
            <person name="Kultima J.R."/>
            <person name="Leonard P."/>
            <person name="Levenez F."/>
            <person name="Lund O."/>
            <person name="Moumen B."/>
            <person name="Le Paslier D."/>
            <person name="Pons N."/>
            <person name="Pedersen O."/>
            <person name="Prifti E."/>
            <person name="Qin J."/>
            <person name="Raes J."/>
            <person name="Tap J."/>
            <person name="Tims S."/>
            <person name="Ussery D.W."/>
            <person name="Yamada T."/>
            <person name="MetaHit consortium"/>
            <person name="Renault P."/>
            <person name="Sicheritz-Ponten T."/>
            <person name="Bork P."/>
            <person name="Wang J."/>
            <person name="Brunak S."/>
            <person name="Ehrlich S.D."/>
        </authorList>
    </citation>
    <scope>NUCLEOTIDE SEQUENCE [LARGE SCALE GENOMIC DNA]</scope>
</reference>
<evidence type="ECO:0000313" key="7">
    <source>
        <dbReference type="Proteomes" id="UP000017908"/>
    </source>
</evidence>
<comment type="caution">
    <text evidence="6">The sequence shown here is derived from an EMBL/GenBank/DDBJ whole genome shotgun (WGS) entry which is preliminary data.</text>
</comment>
<dbReference type="PROSITE" id="PS50105">
    <property type="entry name" value="SAM_DOMAIN"/>
    <property type="match status" value="1"/>
</dbReference>
<keyword evidence="2 3" id="KW-0808">Transferase</keyword>
<evidence type="ECO:0000256" key="2">
    <source>
        <dbReference type="ARBA" id="ARBA00022679"/>
    </source>
</evidence>
<name>R7MVG0_MEGEL</name>
<evidence type="ECO:0000313" key="6">
    <source>
        <dbReference type="EMBL" id="CDF04331.1"/>
    </source>
</evidence>
<accession>R7MVG0</accession>
<evidence type="ECO:0000259" key="5">
    <source>
        <dbReference type="PROSITE" id="PS50105"/>
    </source>
</evidence>
<dbReference type="SMART" id="SM00882">
    <property type="entry name" value="CoA_trans"/>
    <property type="match status" value="1"/>
</dbReference>
<dbReference type="SUPFAM" id="SSF100950">
    <property type="entry name" value="NagB/RpiA/CoA transferase-like"/>
    <property type="match status" value="2"/>
</dbReference>
<dbReference type="Pfam" id="PF01144">
    <property type="entry name" value="CoA_trans"/>
    <property type="match status" value="1"/>
</dbReference>
<evidence type="ECO:0000256" key="3">
    <source>
        <dbReference type="PIRNR" id="PIRNR000858"/>
    </source>
</evidence>
<sequence>MTKVISASDAVRKIKSGQTISVCGFVGSSIPEELLAALEKEYVTNHEPKDLTLIHSAAIGDGADSGVNRFAHDGFLKRIIGGHFNLAPKLGKLISENKLEAYNWPQGTIAQWLRSISGRKPGLITKVGLDTFIDPRIEGGKLNDITQENLIEVIQMDGEEYLWYKPLSVDVALLRGTTADLHGNISTEHEAVKLELLSYALAAKANKGLVIVQVERLVQNGTINPKNVVLPGIDVDYIVVASNPIYQYQSYGTSYQPAYSGETRMPLSEIPAMPLNARKVIARRAAMELIPNAKVNLGIGIPEGVSNVANEEGIGDVMTLTVEAGPIGGVPAGSGEFGASANAEAIVDHPYQFDFYDGGGLDIAYLGLAETNKNGDLNVSKFKGRVAGCGGFINITQNTHKVVFCGTFTAKGLKEEIRDGRLVILQEGSIPKFLNKIDQITFSGSYAQKHRQDVLYITERCVFKLGPQGLVLIEIAPGIDVEKDILAHMEFKPEISQDLKAMDSRIFMDEPMNLKI</sequence>
<dbReference type="AlphaFoldDB" id="R7MVG0"/>
<comment type="similarity">
    <text evidence="1 3">Belongs to the 3-oxoacid CoA-transferase family.</text>
</comment>
<dbReference type="InterPro" id="IPR014388">
    <property type="entry name" value="3-oxoacid_CoA-transferase"/>
</dbReference>
<dbReference type="InterPro" id="IPR001660">
    <property type="entry name" value="SAM"/>
</dbReference>
<dbReference type="GO" id="GO:0046952">
    <property type="term" value="P:ketone body catabolic process"/>
    <property type="evidence" value="ECO:0007669"/>
    <property type="project" value="InterPro"/>
</dbReference>
<proteinExistence type="inferred from homology"/>
<dbReference type="Gene3D" id="3.40.1080.10">
    <property type="entry name" value="Glutaconate Coenzyme A-transferase"/>
    <property type="match status" value="2"/>
</dbReference>
<dbReference type="GO" id="GO:0008410">
    <property type="term" value="F:CoA-transferase activity"/>
    <property type="evidence" value="ECO:0007669"/>
    <property type="project" value="InterPro"/>
</dbReference>
<dbReference type="PANTHER" id="PTHR43293">
    <property type="entry name" value="ACETATE COA-TRANSFERASE YDIF"/>
    <property type="match status" value="1"/>
</dbReference>
<dbReference type="Proteomes" id="UP000017908">
    <property type="component" value="Unassembled WGS sequence"/>
</dbReference>
<protein>
    <submittedName>
        <fullName evidence="6">Acetate CoA-transferase YdiF</fullName>
    </submittedName>
</protein>
<dbReference type="PANTHER" id="PTHR43293:SF1">
    <property type="entry name" value="ACETATE COA-TRANSFERASE YDIF"/>
    <property type="match status" value="1"/>
</dbReference>